<dbReference type="InterPro" id="IPR019613">
    <property type="entry name" value="DUF4198"/>
</dbReference>
<proteinExistence type="predicted"/>
<organism evidence="1 2">
    <name type="scientific">Lamprobacter modestohalophilus</name>
    <dbReference type="NCBI Taxonomy" id="1064514"/>
    <lineage>
        <taxon>Bacteria</taxon>
        <taxon>Pseudomonadati</taxon>
        <taxon>Pseudomonadota</taxon>
        <taxon>Gammaproteobacteria</taxon>
        <taxon>Chromatiales</taxon>
        <taxon>Chromatiaceae</taxon>
        <taxon>Lamprobacter</taxon>
    </lineage>
</organism>
<name>A0A9X0W6U3_9GAMM</name>
<reference evidence="1 2" key="1">
    <citation type="journal article" date="2020" name="Microorganisms">
        <title>Osmotic Adaptation and Compatible Solute Biosynthesis of Phototrophic Bacteria as Revealed from Genome Analyses.</title>
        <authorList>
            <person name="Imhoff J.F."/>
            <person name="Rahn T."/>
            <person name="Kunzel S."/>
            <person name="Keller A."/>
            <person name="Neulinger S.C."/>
        </authorList>
    </citation>
    <scope>NUCLEOTIDE SEQUENCE [LARGE SCALE GENOMIC DNA]</scope>
    <source>
        <strain evidence="1 2">DSM 25653</strain>
    </source>
</reference>
<dbReference type="AlphaFoldDB" id="A0A9X0W6U3"/>
<dbReference type="Proteomes" id="UP001138768">
    <property type="component" value="Unassembled WGS sequence"/>
</dbReference>
<accession>A0A9X0W6U3</accession>
<keyword evidence="1" id="KW-0436">Ligase</keyword>
<evidence type="ECO:0000313" key="2">
    <source>
        <dbReference type="Proteomes" id="UP001138768"/>
    </source>
</evidence>
<gene>
    <name evidence="1" type="ORF">CKO42_05655</name>
</gene>
<keyword evidence="2" id="KW-1185">Reference proteome</keyword>
<dbReference type="GO" id="GO:0016874">
    <property type="term" value="F:ligase activity"/>
    <property type="evidence" value="ECO:0007669"/>
    <property type="project" value="UniProtKB-KW"/>
</dbReference>
<evidence type="ECO:0000313" key="1">
    <source>
        <dbReference type="EMBL" id="MBK1617947.1"/>
    </source>
</evidence>
<comment type="caution">
    <text evidence="1">The sequence shown here is derived from an EMBL/GenBank/DDBJ whole genome shotgun (WGS) entry which is preliminary data.</text>
</comment>
<sequence>MAMLGLIMPFAAEAHFLELIPSTEILTAETGPDVILDLAFTHPMERGPAMAMDKPVSFGVVTPQGREDLSEGLQTVERDGKTAYKAEYRVPSPADYLFFVEPAPYWEPAEGVMIIHYAKTVVDAYGAEEGWDQRVGFPVEIEPLVRPYGLWAGNLFTGVVTRAGKPVPFATVEVEWHNDGSVEPPAAPFVTQVVKADANGVFSYAMPRAGWWGFAALLEGDETMANPSGEQVPVELGALIWVRAREM</sequence>
<dbReference type="Pfam" id="PF10670">
    <property type="entry name" value="DUF4198"/>
    <property type="match status" value="1"/>
</dbReference>
<protein>
    <submittedName>
        <fullName evidence="1">ATP-dependent DNA ligase</fullName>
    </submittedName>
</protein>
<dbReference type="EMBL" id="NRRY01000006">
    <property type="protein sequence ID" value="MBK1617947.1"/>
    <property type="molecule type" value="Genomic_DNA"/>
</dbReference>